<organism evidence="2 3">
    <name type="scientific">Mariniflexile jejuense</name>
    <dbReference type="NCBI Taxonomy" id="1173582"/>
    <lineage>
        <taxon>Bacteria</taxon>
        <taxon>Pseudomonadati</taxon>
        <taxon>Bacteroidota</taxon>
        <taxon>Flavobacteriia</taxon>
        <taxon>Flavobacteriales</taxon>
        <taxon>Flavobacteriaceae</taxon>
        <taxon>Mariniflexile</taxon>
    </lineage>
</organism>
<sequence length="1162" mass="131742">MENKIKMTKDAVKQARKDTIQFINLQLAAIGQPVFKDEEDSKEKFCDSEFEKTTRPLIMSLREKSRLLGNHLSPVDSRIQSFIDTYLKDITINKTYKLPNNTLILSKKGQAREASLPPDGSFFKSDLVSSTRLKQGILNNPLNDKRTTKGTFHIVEGPLPVPFDKKEVPKVVFAHFLHAAFNPSDALKTLPLTSNQKEQAKTMVSMLLRPTVCPEVPGVISKKSMEVRFFAPGSLVSNLDFVESIFGNAGDPNLAHNDAALDPLHWTGHTGCIVLAPQLLTLKKKDLGLPHYKDATDRQKADGMCWNDENELYNDGGAFKITCRDDSGVVVTLIADNYYGYSKKEIKTQISYSANLFGLAEEEHAGGAIAYARRVMGETVNCDDYAKYYGLDHTFEDVKTLIADSIDVKPENYAVDKKYPNLVYIPESSYVNTATNSITWNYKGKEQKLTLSPFKTYIHPSGNKLKLEKHKSINLWRMIETYPEGVFCHKPCTVSGGGKSEISKSMQNAITYSAFNIHDIEEDFKKADEIIEYNYSTRWKVKDPNRPISRSLLSEKRTLGSVVKLLTPNEENSDEFNAFLESIPVHVRSLVLFVKRLFRQAHGANLNWKDMMSVEFINGVKGTSLMYNHTPVVGSYVRIGFNQDGDWMLNKLRSDFAACEKIQTEDDITASITLPKNRFKNLNPEYTNQSVKALVNCEAHLFQRPDEAIVRGYDKLAELDIVSDGRFLTNYEMLTKADAIAIFEDTINYDKYTQPVKDFIKEIINSDDDEVQFVLPSHPRIVDGEPTKNPRYLEPNKFFNETEASYISDMGVRLRRRIKPVDPVIHTVNAVLPGRRNNPAEREAGIRPLAVYNPIHYQETPELFMDFICSLTGKSPSTTGAGSEGALTKAPFNMLTPTTDLNNALLSHILTESNGFSTAAGYVGGENKVDHDISLLIPEIWARMAPDDRDPKKLIENGSLEKIEDFEYKGKKVLASRLGYRITKTFSLRCLNRIFDEPTAVFNEKMLKPELQGMEDYVDGINNIIEAQEKVAIRYFEEGSIEACIPPLKILIHIMAYGHFEGKSISDPELRNYFDRDYVINSDWYNERLKLKQQKDIRFYESQITYLENFISNPNNDMLVLEMNIEDRLKSVKTLYNEAKSEAYLNSLIGTIGADPLFRKQI</sequence>
<proteinExistence type="predicted"/>
<accession>A0ABW3JJE2</accession>
<dbReference type="Pfam" id="PF26300">
    <property type="entry name" value="PEPCK_PPi_lobe_2"/>
    <property type="match status" value="1"/>
</dbReference>
<evidence type="ECO:0000313" key="3">
    <source>
        <dbReference type="Proteomes" id="UP001597061"/>
    </source>
</evidence>
<keyword evidence="3" id="KW-1185">Reference proteome</keyword>
<gene>
    <name evidence="2" type="ORF">ACFQ1R_08870</name>
</gene>
<dbReference type="RefSeq" id="WP_379925799.1">
    <property type="nucleotide sequence ID" value="NZ_JBHTJI010000001.1"/>
</dbReference>
<evidence type="ECO:0000313" key="2">
    <source>
        <dbReference type="EMBL" id="MFD0990206.1"/>
    </source>
</evidence>
<evidence type="ECO:0000259" key="1">
    <source>
        <dbReference type="Pfam" id="PF26300"/>
    </source>
</evidence>
<protein>
    <recommendedName>
        <fullName evidence="1">PPi-type phosphoenolpyruvate carboxykinase lobe 2 domain-containing protein</fullName>
    </recommendedName>
</protein>
<reference evidence="3" key="1">
    <citation type="journal article" date="2019" name="Int. J. Syst. Evol. Microbiol.">
        <title>The Global Catalogue of Microorganisms (GCM) 10K type strain sequencing project: providing services to taxonomists for standard genome sequencing and annotation.</title>
        <authorList>
            <consortium name="The Broad Institute Genomics Platform"/>
            <consortium name="The Broad Institute Genome Sequencing Center for Infectious Disease"/>
            <person name="Wu L."/>
            <person name="Ma J."/>
        </authorList>
    </citation>
    <scope>NUCLEOTIDE SEQUENCE [LARGE SCALE GENOMIC DNA]</scope>
    <source>
        <strain evidence="3">CCUG 62414</strain>
    </source>
</reference>
<feature type="domain" description="PPi-type phosphoenolpyruvate carboxykinase lobe 2" evidence="1">
    <location>
        <begin position="517"/>
        <end position="626"/>
    </location>
</feature>
<comment type="caution">
    <text evidence="2">The sequence shown here is derived from an EMBL/GenBank/DDBJ whole genome shotgun (WGS) entry which is preliminary data.</text>
</comment>
<dbReference type="InterPro" id="IPR058710">
    <property type="entry name" value="PEPCK_lobe_2"/>
</dbReference>
<dbReference type="Proteomes" id="UP001597061">
    <property type="component" value="Unassembled WGS sequence"/>
</dbReference>
<name>A0ABW3JJE2_9FLAO</name>
<dbReference type="EMBL" id="JBHTJI010000001">
    <property type="protein sequence ID" value="MFD0990206.1"/>
    <property type="molecule type" value="Genomic_DNA"/>
</dbReference>